<organism evidence="1 2">
    <name type="scientific">Candidatus Filomicrobium marinum</name>
    <dbReference type="NCBI Taxonomy" id="1608628"/>
    <lineage>
        <taxon>Bacteria</taxon>
        <taxon>Pseudomonadati</taxon>
        <taxon>Pseudomonadota</taxon>
        <taxon>Alphaproteobacteria</taxon>
        <taxon>Hyphomicrobiales</taxon>
        <taxon>Hyphomicrobiaceae</taxon>
        <taxon>Filomicrobium</taxon>
    </lineage>
</organism>
<keyword evidence="2" id="KW-1185">Reference proteome</keyword>
<sequence length="91" mass="10566">MTLEKRDIKTCLYVIAIFARPRYKGGEWRVARSQMDFCRRDASVCSVYGARPSKAGRLFVPAGQSPLKKEFVYDQCHRLCHQGYLACRFRT</sequence>
<reference evidence="2" key="1">
    <citation type="submission" date="2015-02" db="EMBL/GenBank/DDBJ databases">
        <authorList>
            <person name="Chooi Y.-H."/>
        </authorList>
    </citation>
    <scope>NUCLEOTIDE SEQUENCE [LARGE SCALE GENOMIC DNA]</scope>
    <source>
        <strain evidence="2">strain Y</strain>
    </source>
</reference>
<dbReference type="KEGG" id="fiy:BN1229_v1_1753"/>
<dbReference type="EMBL" id="LN829119">
    <property type="protein sequence ID" value="CPR18534.1"/>
    <property type="molecule type" value="Genomic_DNA"/>
</dbReference>
<dbReference type="AlphaFoldDB" id="A0A0D6JFA6"/>
<name>A0A0D6JFA6_9HYPH</name>
<proteinExistence type="predicted"/>
<protein>
    <submittedName>
        <fullName evidence="1">Uncharacterized protein</fullName>
    </submittedName>
</protein>
<evidence type="ECO:0000313" key="1">
    <source>
        <dbReference type="EMBL" id="CPR18534.1"/>
    </source>
</evidence>
<dbReference type="Proteomes" id="UP000033187">
    <property type="component" value="Chromosome 1"/>
</dbReference>
<evidence type="ECO:0000313" key="2">
    <source>
        <dbReference type="Proteomes" id="UP000033187"/>
    </source>
</evidence>
<accession>A0A0D6JFA6</accession>
<gene>
    <name evidence="1" type="ORF">YBN1229_v1_1753</name>
</gene>